<feature type="transmembrane region" description="Helical" evidence="1">
    <location>
        <begin position="91"/>
        <end position="110"/>
    </location>
</feature>
<proteinExistence type="predicted"/>
<keyword evidence="1" id="KW-0812">Transmembrane</keyword>
<dbReference type="EnsemblProtists" id="PYU1_T008108">
    <property type="protein sequence ID" value="PYU1_T008108"/>
    <property type="gene ID" value="PYU1_G008092"/>
</dbReference>
<keyword evidence="1" id="KW-0472">Membrane</keyword>
<keyword evidence="3" id="KW-1185">Reference proteome</keyword>
<reference evidence="2" key="3">
    <citation type="submission" date="2015-02" db="UniProtKB">
        <authorList>
            <consortium name="EnsemblProtists"/>
        </authorList>
    </citation>
    <scope>IDENTIFICATION</scope>
    <source>
        <strain evidence="2">DAOM BR144</strain>
    </source>
</reference>
<dbReference type="eggNOG" id="ENOG502QVD8">
    <property type="taxonomic scope" value="Eukaryota"/>
</dbReference>
<dbReference type="AlphaFoldDB" id="K3WT14"/>
<dbReference type="HOGENOM" id="CLU_498300_0_0_1"/>
<protein>
    <submittedName>
        <fullName evidence="2">Uncharacterized protein</fullName>
    </submittedName>
</protein>
<reference evidence="3" key="2">
    <citation type="submission" date="2010-04" db="EMBL/GenBank/DDBJ databases">
        <authorList>
            <person name="Buell R."/>
            <person name="Hamilton J."/>
            <person name="Hostetler J."/>
        </authorList>
    </citation>
    <scope>NUCLEOTIDE SEQUENCE [LARGE SCALE GENOMIC DNA]</scope>
    <source>
        <strain evidence="3">DAOM:BR144</strain>
    </source>
</reference>
<accession>K3WT14</accession>
<dbReference type="OMA" id="MWKCALL"/>
<dbReference type="InParanoid" id="K3WT14"/>
<evidence type="ECO:0000313" key="3">
    <source>
        <dbReference type="Proteomes" id="UP000019132"/>
    </source>
</evidence>
<sequence length="557" mass="64092">MHGRVPRRSSDGNACDSLEAGADFAPSRALRVDAAQSASDQDALLNGGSNDDTPAKTKKLLWRLSIWYRPWATICGQRLRARVARTSKMRLALSVVLLLVLLAALLLVVVEGLGRLRFQGYLVTHQDGNGQLGFYHEMDVDMQALRDVAQKPHGKLFPATMGNTQREVSAWFTERRQRTNGRKYLVGCTANWSGYVLRSFLHLFTELKSEHGWEDLMTRDPVDFFYKQDPQKAPSVLFFCLNSFHYRMHLFHDFNKYFQELRALGTVIMVWNDDLHYYDQFNPIEIRETIFKRADVLVGTYTYQMDEYFASITGSMNARDMPMTMWLPHSSGPDFTKSSFNEYPIHKIILSGARGSNWYPLRHWLGIFQETHRDIMDIYQHAGYYVKDNQSEIFASYLRAYRAGITTTLLFQYVIAKIFEIPSTGSLLVVNRDVVPLLEALHMKEMQHFVSFDRTDPETTMHWVLDPANQVVVDTIRKAGMELVREQHMVTNRVQALNRFVKEGVPTYTFPATFSIRGPCPSAAIPSKEECEKRFAREGLYKCDQWFCGARSIVFGK</sequence>
<dbReference type="VEuPathDB" id="FungiDB:PYU1_G008092"/>
<organism evidence="2 3">
    <name type="scientific">Globisporangium ultimum (strain ATCC 200006 / CBS 805.95 / DAOM BR144)</name>
    <name type="common">Pythium ultimum</name>
    <dbReference type="NCBI Taxonomy" id="431595"/>
    <lineage>
        <taxon>Eukaryota</taxon>
        <taxon>Sar</taxon>
        <taxon>Stramenopiles</taxon>
        <taxon>Oomycota</taxon>
        <taxon>Peronosporomycetes</taxon>
        <taxon>Pythiales</taxon>
        <taxon>Pythiaceae</taxon>
        <taxon>Globisporangium</taxon>
    </lineage>
</organism>
<reference evidence="3" key="1">
    <citation type="journal article" date="2010" name="Genome Biol.">
        <title>Genome sequence of the necrotrophic plant pathogen Pythium ultimum reveals original pathogenicity mechanisms and effector repertoire.</title>
        <authorList>
            <person name="Levesque C.A."/>
            <person name="Brouwer H."/>
            <person name="Cano L."/>
            <person name="Hamilton J.P."/>
            <person name="Holt C."/>
            <person name="Huitema E."/>
            <person name="Raffaele S."/>
            <person name="Robideau G.P."/>
            <person name="Thines M."/>
            <person name="Win J."/>
            <person name="Zerillo M.M."/>
            <person name="Beakes G.W."/>
            <person name="Boore J.L."/>
            <person name="Busam D."/>
            <person name="Dumas B."/>
            <person name="Ferriera S."/>
            <person name="Fuerstenberg S.I."/>
            <person name="Gachon C.M."/>
            <person name="Gaulin E."/>
            <person name="Govers F."/>
            <person name="Grenville-Briggs L."/>
            <person name="Horner N."/>
            <person name="Hostetler J."/>
            <person name="Jiang R.H."/>
            <person name="Johnson J."/>
            <person name="Krajaejun T."/>
            <person name="Lin H."/>
            <person name="Meijer H.J."/>
            <person name="Moore B."/>
            <person name="Morris P."/>
            <person name="Phuntmart V."/>
            <person name="Puiu D."/>
            <person name="Shetty J."/>
            <person name="Stajich J.E."/>
            <person name="Tripathy S."/>
            <person name="Wawra S."/>
            <person name="van West P."/>
            <person name="Whitty B.R."/>
            <person name="Coutinho P.M."/>
            <person name="Henrissat B."/>
            <person name="Martin F."/>
            <person name="Thomas P.D."/>
            <person name="Tyler B.M."/>
            <person name="De Vries R.P."/>
            <person name="Kamoun S."/>
            <person name="Yandell M."/>
            <person name="Tisserat N."/>
            <person name="Buell C.R."/>
        </authorList>
    </citation>
    <scope>NUCLEOTIDE SEQUENCE</scope>
    <source>
        <strain evidence="3">DAOM:BR144</strain>
    </source>
</reference>
<name>K3WT14_GLOUD</name>
<evidence type="ECO:0000256" key="1">
    <source>
        <dbReference type="SAM" id="Phobius"/>
    </source>
</evidence>
<dbReference type="Proteomes" id="UP000019132">
    <property type="component" value="Unassembled WGS sequence"/>
</dbReference>
<evidence type="ECO:0000313" key="2">
    <source>
        <dbReference type="EnsemblProtists" id="PYU1_T008108"/>
    </source>
</evidence>
<dbReference type="EMBL" id="GL376619">
    <property type="status" value="NOT_ANNOTATED_CDS"/>
    <property type="molecule type" value="Genomic_DNA"/>
</dbReference>
<keyword evidence="1" id="KW-1133">Transmembrane helix</keyword>